<reference evidence="1 2" key="1">
    <citation type="submission" date="2011-02" db="EMBL/GenBank/DDBJ databases">
        <title>The Genome Sequence of Sphaeroforma arctica JP610.</title>
        <authorList>
            <consortium name="The Broad Institute Genome Sequencing Platform"/>
            <person name="Russ C."/>
            <person name="Cuomo C."/>
            <person name="Young S.K."/>
            <person name="Zeng Q."/>
            <person name="Gargeya S."/>
            <person name="Alvarado L."/>
            <person name="Berlin A."/>
            <person name="Chapman S.B."/>
            <person name="Chen Z."/>
            <person name="Freedman E."/>
            <person name="Gellesch M."/>
            <person name="Goldberg J."/>
            <person name="Griggs A."/>
            <person name="Gujja S."/>
            <person name="Heilman E."/>
            <person name="Heiman D."/>
            <person name="Howarth C."/>
            <person name="Mehta T."/>
            <person name="Neiman D."/>
            <person name="Pearson M."/>
            <person name="Roberts A."/>
            <person name="Saif S."/>
            <person name="Shea T."/>
            <person name="Shenoy N."/>
            <person name="Sisk P."/>
            <person name="Stolte C."/>
            <person name="Sykes S."/>
            <person name="White J."/>
            <person name="Yandava C."/>
            <person name="Burger G."/>
            <person name="Gray M.W."/>
            <person name="Holland P.W.H."/>
            <person name="King N."/>
            <person name="Lang F.B.F."/>
            <person name="Roger A.J."/>
            <person name="Ruiz-Trillo I."/>
            <person name="Haas B."/>
            <person name="Nusbaum C."/>
            <person name="Birren B."/>
        </authorList>
    </citation>
    <scope>NUCLEOTIDE SEQUENCE [LARGE SCALE GENOMIC DNA]</scope>
    <source>
        <strain evidence="1 2">JP610</strain>
    </source>
</reference>
<protein>
    <submittedName>
        <fullName evidence="1">Uncharacterized protein</fullName>
    </submittedName>
</protein>
<accession>A0A0L0F992</accession>
<organism evidence="1 2">
    <name type="scientific">Sphaeroforma arctica JP610</name>
    <dbReference type="NCBI Taxonomy" id="667725"/>
    <lineage>
        <taxon>Eukaryota</taxon>
        <taxon>Ichthyosporea</taxon>
        <taxon>Ichthyophonida</taxon>
        <taxon>Sphaeroforma</taxon>
    </lineage>
</organism>
<name>A0A0L0F992_9EUKA</name>
<dbReference type="RefSeq" id="XP_014146998.1">
    <property type="nucleotide sequence ID" value="XM_014291523.1"/>
</dbReference>
<sequence length="58" mass="6353">VCSEVVTHVGDVAKALVSQTEQSETLLQVIDKCWATHTHHMVCSMGHTAKTTLKYLDA</sequence>
<dbReference type="AlphaFoldDB" id="A0A0L0F992"/>
<evidence type="ECO:0000313" key="2">
    <source>
        <dbReference type="Proteomes" id="UP000054560"/>
    </source>
</evidence>
<feature type="non-terminal residue" evidence="1">
    <location>
        <position position="1"/>
    </location>
</feature>
<evidence type="ECO:0000313" key="1">
    <source>
        <dbReference type="EMBL" id="KNC73096.1"/>
    </source>
</evidence>
<dbReference type="EMBL" id="KQ246089">
    <property type="protein sequence ID" value="KNC73096.1"/>
    <property type="molecule type" value="Genomic_DNA"/>
</dbReference>
<dbReference type="GeneID" id="25914851"/>
<gene>
    <name evidence="1" type="ORF">SARC_14347</name>
</gene>
<keyword evidence="2" id="KW-1185">Reference proteome</keyword>
<proteinExistence type="predicted"/>
<dbReference type="Proteomes" id="UP000054560">
    <property type="component" value="Unassembled WGS sequence"/>
</dbReference>